<protein>
    <recommendedName>
        <fullName evidence="11">tRNA-dihydrouridine synthase</fullName>
        <ecNumber evidence="11">1.3.1.-</ecNumber>
    </recommendedName>
</protein>
<evidence type="ECO:0000256" key="4">
    <source>
        <dbReference type="ARBA" id="ARBA00022643"/>
    </source>
</evidence>
<feature type="binding site" evidence="13">
    <location>
        <position position="142"/>
    </location>
    <ligand>
        <name>FMN</name>
        <dbReference type="ChEBI" id="CHEBI:58210"/>
    </ligand>
</feature>
<dbReference type="InterPro" id="IPR013785">
    <property type="entry name" value="Aldolase_TIM"/>
</dbReference>
<comment type="catalytic activity">
    <reaction evidence="10">
        <text>a 5,6-dihydrouridine in tRNA + NAD(+) = a uridine in tRNA + NADH + H(+)</text>
        <dbReference type="Rhea" id="RHEA:54452"/>
        <dbReference type="Rhea" id="RHEA-COMP:13339"/>
        <dbReference type="Rhea" id="RHEA-COMP:13887"/>
        <dbReference type="ChEBI" id="CHEBI:15378"/>
        <dbReference type="ChEBI" id="CHEBI:57540"/>
        <dbReference type="ChEBI" id="CHEBI:57945"/>
        <dbReference type="ChEBI" id="CHEBI:65315"/>
        <dbReference type="ChEBI" id="CHEBI:74443"/>
    </reaction>
</comment>
<evidence type="ECO:0000313" key="15">
    <source>
        <dbReference type="EMBL" id="CAJ54822.1"/>
    </source>
</evidence>
<name>Q1MQA5_LAWIP</name>
<proteinExistence type="inferred from homology"/>
<keyword evidence="6" id="KW-0521">NADP</keyword>
<dbReference type="GO" id="GO:0017150">
    <property type="term" value="F:tRNA dihydrouridine synthase activity"/>
    <property type="evidence" value="ECO:0007669"/>
    <property type="project" value="InterPro"/>
</dbReference>
<keyword evidence="2" id="KW-0820">tRNA-binding</keyword>
<keyword evidence="4 11" id="KW-0288">FMN</keyword>
<dbReference type="CDD" id="cd02801">
    <property type="entry name" value="DUS_like_FMN"/>
    <property type="match status" value="1"/>
</dbReference>
<dbReference type="HOGENOM" id="CLU_013299_0_3_7"/>
<comment type="cofactor">
    <cofactor evidence="11 13">
        <name>FMN</name>
        <dbReference type="ChEBI" id="CHEBI:58210"/>
    </cofactor>
</comment>
<evidence type="ECO:0000256" key="10">
    <source>
        <dbReference type="ARBA" id="ARBA00048802"/>
    </source>
</evidence>
<keyword evidence="7" id="KW-0694">RNA-binding</keyword>
<keyword evidence="3 11" id="KW-0285">Flavoprotein</keyword>
<sequence>MLYNQPLPFSPETPWLAPIAGWSDLPFRLLCREHGAAVCYTEMISAKGLIYNNPGTESLLKTIPEDNPLIVQLCGSEASCMKDALTILLEKGYKWFDCNMGCSVPKITRTGSGASMMKNIDNSIKIAEAMIHTVNKKSIGFKLRLGWDEKHETWPILAKLLEEAGAGWITLHPRTAQQGFTGTANWEKLLELKQQVKIPVIASGDLLTASHGVDCIKKTHVDTVMYARGALKDPNIFTKHNQILKGKQITTTNSNSLFSMIMRHSYLACKYSSYDTALLKMRTIVPRYIRHLKGAKQLRLNIISCRTWSSFEDILQQFLKKEQVASCNEN</sequence>
<comment type="similarity">
    <text evidence="11">Belongs to the dus family.</text>
</comment>
<evidence type="ECO:0000313" key="16">
    <source>
        <dbReference type="Proteomes" id="UP000002430"/>
    </source>
</evidence>
<evidence type="ECO:0000256" key="2">
    <source>
        <dbReference type="ARBA" id="ARBA00022555"/>
    </source>
</evidence>
<dbReference type="PIRSF" id="PIRSF006621">
    <property type="entry name" value="Dus"/>
    <property type="match status" value="1"/>
</dbReference>
<dbReference type="PANTHER" id="PTHR11082:SF25">
    <property type="entry name" value="DUS-LIKE FMN-BINDING DOMAIN-CONTAINING PROTEIN"/>
    <property type="match status" value="1"/>
</dbReference>
<dbReference type="AlphaFoldDB" id="Q1MQA5"/>
<evidence type="ECO:0000256" key="3">
    <source>
        <dbReference type="ARBA" id="ARBA00022630"/>
    </source>
</evidence>
<reference evidence="15 16" key="1">
    <citation type="submission" date="2005-11" db="EMBL/GenBank/DDBJ databases">
        <title>The complete genome sequence of Lawsonia intracellularis: the causative agent of proliferative enteropathy.</title>
        <authorList>
            <person name="Kaur K."/>
            <person name="Zhang Q."/>
            <person name="Beckler D."/>
            <person name="Munir S."/>
            <person name="Li L."/>
            <person name="Kinsley K."/>
            <person name="Herron L."/>
            <person name="Peterson A."/>
            <person name="May B."/>
            <person name="Singh S."/>
            <person name="Gebhart C."/>
            <person name="Kapur V."/>
        </authorList>
    </citation>
    <scope>NUCLEOTIDE SEQUENCE [LARGE SCALE GENOMIC DNA]</scope>
    <source>
        <strain evidence="15 16">PHE/MN1-00</strain>
    </source>
</reference>
<dbReference type="RefSeq" id="WP_011526851.1">
    <property type="nucleotide sequence ID" value="NC_008011.1"/>
</dbReference>
<keyword evidence="5 11" id="KW-0819">tRNA processing</keyword>
<dbReference type="STRING" id="363253.LI0768"/>
<feature type="binding site" evidence="13">
    <location>
        <position position="172"/>
    </location>
    <ligand>
        <name>FMN</name>
        <dbReference type="ChEBI" id="CHEBI:58210"/>
    </ligand>
</feature>
<dbReference type="OrthoDB" id="9764501at2"/>
<organism evidence="15 16">
    <name type="scientific">Lawsonia intracellularis (strain PHE/MN1-00)</name>
    <dbReference type="NCBI Taxonomy" id="363253"/>
    <lineage>
        <taxon>Bacteria</taxon>
        <taxon>Pseudomonadati</taxon>
        <taxon>Thermodesulfobacteriota</taxon>
        <taxon>Desulfovibrionia</taxon>
        <taxon>Desulfovibrionales</taxon>
        <taxon>Desulfovibrionaceae</taxon>
        <taxon>Lawsonia</taxon>
    </lineage>
</organism>
<evidence type="ECO:0000256" key="11">
    <source>
        <dbReference type="PIRNR" id="PIRNR006621"/>
    </source>
</evidence>
<comment type="function">
    <text evidence="1 11">Catalyzes the synthesis of 5,6-dihydrouridine (D), a modified base found in the D-loop of most tRNAs, via the reduction of the C5-C6 double bond in target uridines.</text>
</comment>
<dbReference type="Pfam" id="PF01207">
    <property type="entry name" value="Dus"/>
    <property type="match status" value="1"/>
</dbReference>
<dbReference type="KEGG" id="lip:LI0768"/>
<dbReference type="Gene3D" id="3.20.20.70">
    <property type="entry name" value="Aldolase class I"/>
    <property type="match status" value="1"/>
</dbReference>
<feature type="active site" description="Proton donor" evidence="12">
    <location>
        <position position="102"/>
    </location>
</feature>
<dbReference type="SUPFAM" id="SSF51395">
    <property type="entry name" value="FMN-linked oxidoreductases"/>
    <property type="match status" value="1"/>
</dbReference>
<dbReference type="InterPro" id="IPR035587">
    <property type="entry name" value="DUS-like_FMN-bd"/>
</dbReference>
<dbReference type="Proteomes" id="UP000002430">
    <property type="component" value="Chromosome"/>
</dbReference>
<dbReference type="GO" id="GO:0000049">
    <property type="term" value="F:tRNA binding"/>
    <property type="evidence" value="ECO:0007669"/>
    <property type="project" value="UniProtKB-KW"/>
</dbReference>
<dbReference type="PANTHER" id="PTHR11082">
    <property type="entry name" value="TRNA-DIHYDROURIDINE SYNTHASE"/>
    <property type="match status" value="1"/>
</dbReference>
<feature type="domain" description="DUS-like FMN-binding" evidence="14">
    <location>
        <begin position="16"/>
        <end position="317"/>
    </location>
</feature>
<dbReference type="InterPro" id="IPR001269">
    <property type="entry name" value="DUS_fam"/>
</dbReference>
<keyword evidence="13" id="KW-0547">Nucleotide-binding</keyword>
<evidence type="ECO:0000256" key="13">
    <source>
        <dbReference type="PIRSR" id="PIRSR006621-2"/>
    </source>
</evidence>
<evidence type="ECO:0000256" key="12">
    <source>
        <dbReference type="PIRSR" id="PIRSR006621-1"/>
    </source>
</evidence>
<dbReference type="Gene3D" id="1.10.1200.80">
    <property type="entry name" value="Putative flavin oxidoreducatase, domain 2"/>
    <property type="match status" value="1"/>
</dbReference>
<evidence type="ECO:0000256" key="1">
    <source>
        <dbReference type="ARBA" id="ARBA00002790"/>
    </source>
</evidence>
<evidence type="ECO:0000256" key="8">
    <source>
        <dbReference type="ARBA" id="ARBA00023002"/>
    </source>
</evidence>
<accession>Q1MQA5</accession>
<evidence type="ECO:0000256" key="6">
    <source>
        <dbReference type="ARBA" id="ARBA00022857"/>
    </source>
</evidence>
<feature type="binding site" evidence="13">
    <location>
        <begin position="227"/>
        <end position="228"/>
    </location>
    <ligand>
        <name>FMN</name>
        <dbReference type="ChEBI" id="CHEBI:58210"/>
    </ligand>
</feature>
<evidence type="ECO:0000256" key="7">
    <source>
        <dbReference type="ARBA" id="ARBA00022884"/>
    </source>
</evidence>
<evidence type="ECO:0000256" key="9">
    <source>
        <dbReference type="ARBA" id="ARBA00048205"/>
    </source>
</evidence>
<gene>
    <name evidence="15" type="primary">nifr3</name>
    <name evidence="15" type="ordered locus">LI0768</name>
</gene>
<evidence type="ECO:0000259" key="14">
    <source>
        <dbReference type="Pfam" id="PF01207"/>
    </source>
</evidence>
<dbReference type="InterPro" id="IPR024036">
    <property type="entry name" value="tRNA-dHydroUridine_Synthase_C"/>
</dbReference>
<keyword evidence="8 11" id="KW-0560">Oxidoreductase</keyword>
<evidence type="ECO:0000256" key="5">
    <source>
        <dbReference type="ARBA" id="ARBA00022694"/>
    </source>
</evidence>
<keyword evidence="16" id="KW-1185">Reference proteome</keyword>
<dbReference type="eggNOG" id="COG0042">
    <property type="taxonomic scope" value="Bacteria"/>
</dbReference>
<comment type="catalytic activity">
    <reaction evidence="9">
        <text>a 5,6-dihydrouridine in tRNA + NADP(+) = a uridine in tRNA + NADPH + H(+)</text>
        <dbReference type="Rhea" id="RHEA:23624"/>
        <dbReference type="Rhea" id="RHEA-COMP:13339"/>
        <dbReference type="Rhea" id="RHEA-COMP:13887"/>
        <dbReference type="ChEBI" id="CHEBI:15378"/>
        <dbReference type="ChEBI" id="CHEBI:57783"/>
        <dbReference type="ChEBI" id="CHEBI:58349"/>
        <dbReference type="ChEBI" id="CHEBI:65315"/>
        <dbReference type="ChEBI" id="CHEBI:74443"/>
    </reaction>
</comment>
<feature type="binding site" evidence="13">
    <location>
        <position position="72"/>
    </location>
    <ligand>
        <name>FMN</name>
        <dbReference type="ChEBI" id="CHEBI:58210"/>
    </ligand>
</feature>
<dbReference type="GO" id="GO:0050660">
    <property type="term" value="F:flavin adenine dinucleotide binding"/>
    <property type="evidence" value="ECO:0007669"/>
    <property type="project" value="InterPro"/>
</dbReference>
<dbReference type="EC" id="1.3.1.-" evidence="11"/>
<dbReference type="EMBL" id="AM180252">
    <property type="protein sequence ID" value="CAJ54822.1"/>
    <property type="molecule type" value="Genomic_DNA"/>
</dbReference>